<dbReference type="Gene3D" id="3.30.460.20">
    <property type="entry name" value="CorA soluble domain-like"/>
    <property type="match status" value="1"/>
</dbReference>
<feature type="compositionally biased region" description="Basic and acidic residues" evidence="2">
    <location>
        <begin position="1"/>
        <end position="12"/>
    </location>
</feature>
<feature type="region of interest" description="Disordered" evidence="2">
    <location>
        <begin position="141"/>
        <end position="165"/>
    </location>
</feature>
<name>A0ABN9R8W5_9DINO</name>
<organism evidence="3 4">
    <name type="scientific">Prorocentrum cordatum</name>
    <dbReference type="NCBI Taxonomy" id="2364126"/>
    <lineage>
        <taxon>Eukaryota</taxon>
        <taxon>Sar</taxon>
        <taxon>Alveolata</taxon>
        <taxon>Dinophyceae</taxon>
        <taxon>Prorocentrales</taxon>
        <taxon>Prorocentraceae</taxon>
        <taxon>Prorocentrum</taxon>
    </lineage>
</organism>
<dbReference type="PANTHER" id="PTHR46494:SF1">
    <property type="entry name" value="CORA FAMILY METAL ION TRANSPORTER (EUROFUNG)"/>
    <property type="match status" value="1"/>
</dbReference>
<dbReference type="SUPFAM" id="SSF143865">
    <property type="entry name" value="CorA soluble domain-like"/>
    <property type="match status" value="1"/>
</dbReference>
<evidence type="ECO:0000313" key="4">
    <source>
        <dbReference type="Proteomes" id="UP001189429"/>
    </source>
</evidence>
<proteinExistence type="predicted"/>
<feature type="compositionally biased region" description="Basic and acidic residues" evidence="2">
    <location>
        <begin position="19"/>
        <end position="36"/>
    </location>
</feature>
<gene>
    <name evidence="3" type="ORF">PCOR1329_LOCUS18662</name>
</gene>
<dbReference type="PANTHER" id="PTHR46494">
    <property type="entry name" value="CORA FAMILY METAL ION TRANSPORTER (EUROFUNG)"/>
    <property type="match status" value="1"/>
</dbReference>
<evidence type="ECO:0000256" key="1">
    <source>
        <dbReference type="ARBA" id="ARBA00004651"/>
    </source>
</evidence>
<dbReference type="InterPro" id="IPR045861">
    <property type="entry name" value="CorA_cytoplasmic_dom"/>
</dbReference>
<comment type="caution">
    <text evidence="3">The sequence shown here is derived from an EMBL/GenBank/DDBJ whole genome shotgun (WGS) entry which is preliminary data.</text>
</comment>
<comment type="subcellular location">
    <subcellularLocation>
        <location evidence="1">Cell membrane</location>
        <topology evidence="1">Multi-pass membrane protein</topology>
    </subcellularLocation>
</comment>
<dbReference type="Gene3D" id="1.20.58.340">
    <property type="entry name" value="Magnesium transport protein CorA, transmembrane region"/>
    <property type="match status" value="1"/>
</dbReference>
<protein>
    <submittedName>
        <fullName evidence="3">Uncharacterized protein</fullName>
    </submittedName>
</protein>
<evidence type="ECO:0000313" key="3">
    <source>
        <dbReference type="EMBL" id="CAK0815346.1"/>
    </source>
</evidence>
<feature type="region of interest" description="Disordered" evidence="2">
    <location>
        <begin position="1"/>
        <end position="71"/>
    </location>
</feature>
<accession>A0ABN9R8W5</accession>
<reference evidence="3" key="1">
    <citation type="submission" date="2023-10" db="EMBL/GenBank/DDBJ databases">
        <authorList>
            <person name="Chen Y."/>
            <person name="Shah S."/>
            <person name="Dougan E. K."/>
            <person name="Thang M."/>
            <person name="Chan C."/>
        </authorList>
    </citation>
    <scope>NUCLEOTIDE SEQUENCE [LARGE SCALE GENOMIC DNA]</scope>
</reference>
<dbReference type="Proteomes" id="UP001189429">
    <property type="component" value="Unassembled WGS sequence"/>
</dbReference>
<sequence>MRRASGDSHGDDSVSPSRPSREARRPPPLDAADRGRPRTSSSTAVASQARGPPTGGWRRAPRAPAESLPHRGGCSAEAVLQRLAPTCAALRRGTLQHEQVRTAEDLAALGREDLRELGLTMAERGRVLRWARHAWAAPEVPEVGDGPSSDDALPPKCSSGEIGEGTPTELLLGAERLVGAERFRGAAPREEDEEAMQSRLDEVEQAGDFWCTMVQDATRTCQWQGADQREGPEVSDLREDVLEAWFDLTPENIHLLYQDMLKQGGGEVSLRELKHGLQECGMPGLSDEALNSISEKLGLEWGGRGLRRAELDVVLSRLKLAHILVFRTGADNPDEISPHQRLWVVDYNTRGADILKVRERDFKAFFFGHRPRVRPGVPALVRWVHCCGFDLMTLLALTVKYGLHPLAVEDMVEQCQTKIEQYGNHHFVVVQVLILASPTDGKEPVKVRSMHVSCSCSGVGNVFHADTLITVTQPDSSFAEDWPGGVSVDEESEMRRNFEEGGGLFGKLRQRLEAPRSKLRERKADFLMHQIIDLCADALVDVKSAFLLRLNHLEEQIFYAENEHHEDAALAEVTLVSLQLGVLARRLRGLQRLLRHAVQHPDLGADFPGYFQDVKDGVEESGGPPNGAWRPHRAVGRWGLGVAAQFWGLGLFSECTSRATRASEVPKPCADGPCGEVLGGFEVTALSVTAPCRDSKRRRWTTLRPWRRDAT</sequence>
<dbReference type="EMBL" id="CAUYUJ010005891">
    <property type="protein sequence ID" value="CAK0815346.1"/>
    <property type="molecule type" value="Genomic_DNA"/>
</dbReference>
<evidence type="ECO:0000256" key="2">
    <source>
        <dbReference type="SAM" id="MobiDB-lite"/>
    </source>
</evidence>
<keyword evidence="4" id="KW-1185">Reference proteome</keyword>